<dbReference type="RefSeq" id="WP_005882045.1">
    <property type="nucleotide sequence ID" value="NZ_GG658170.1"/>
</dbReference>
<accession>C3XBV4</accession>
<gene>
    <name evidence="1" type="ORF">OFBG_01708</name>
</gene>
<sequence>MRKNGKDDHFIAVISLLNEWKGWLSYTGYAQISDESRLKVAIFRLFPFVSGIDF</sequence>
<dbReference type="AlphaFoldDB" id="C3XBV4"/>
<protein>
    <submittedName>
        <fullName evidence="1">Uncharacterized protein</fullName>
    </submittedName>
</protein>
<evidence type="ECO:0000313" key="1">
    <source>
        <dbReference type="EMBL" id="EEO30679.1"/>
    </source>
</evidence>
<evidence type="ECO:0000313" key="2">
    <source>
        <dbReference type="Proteomes" id="UP000005089"/>
    </source>
</evidence>
<name>C3XBV4_OXAFO</name>
<dbReference type="HOGENOM" id="CLU_3046075_0_0_4"/>
<proteinExistence type="predicted"/>
<dbReference type="Proteomes" id="UP000005089">
    <property type="component" value="Unassembled WGS sequence"/>
</dbReference>
<dbReference type="EMBL" id="GG658170">
    <property type="protein sequence ID" value="EEO30679.1"/>
    <property type="molecule type" value="Genomic_DNA"/>
</dbReference>
<reference evidence="1 2" key="1">
    <citation type="submission" date="2009-02" db="EMBL/GenBank/DDBJ databases">
        <title>The Genome Sequence of Oxalobacter formigenes OXCC13.</title>
        <authorList>
            <consortium name="The Broad Institute Genome Sequencing Platform"/>
            <person name="Ward D."/>
            <person name="Young S.K."/>
            <person name="Kodira C.D."/>
            <person name="Zeng Q."/>
            <person name="Koehrsen M."/>
            <person name="Alvarado L."/>
            <person name="Berlin A."/>
            <person name="Borenstein D."/>
            <person name="Chen Z."/>
            <person name="Engels R."/>
            <person name="Freedman E."/>
            <person name="Gellesch M."/>
            <person name="Goldberg J."/>
            <person name="Griggs A."/>
            <person name="Gujja S."/>
            <person name="Heiman D."/>
            <person name="Hepburn T."/>
            <person name="Howarth C."/>
            <person name="Jen D."/>
            <person name="Larson L."/>
            <person name="Lewis B."/>
            <person name="Mehta T."/>
            <person name="Park D."/>
            <person name="Pearson M."/>
            <person name="Roberts A."/>
            <person name="Saif S."/>
            <person name="Shea T."/>
            <person name="Shenoy N."/>
            <person name="Sisk P."/>
            <person name="Stolte C."/>
            <person name="Sykes S."/>
            <person name="Walk T."/>
            <person name="White J."/>
            <person name="Yandava C."/>
            <person name="Allison M.J."/>
            <person name="Lander E."/>
            <person name="Nusbaum C."/>
            <person name="Galagan J."/>
            <person name="Birren B."/>
        </authorList>
    </citation>
    <scope>NUCLEOTIDE SEQUENCE [LARGE SCALE GENOMIC DNA]</scope>
    <source>
        <strain evidence="1 2">OXCC13</strain>
    </source>
</reference>
<organism evidence="1 2">
    <name type="scientific">Oxalobacter formigenes OXCC13</name>
    <dbReference type="NCBI Taxonomy" id="556269"/>
    <lineage>
        <taxon>Bacteria</taxon>
        <taxon>Pseudomonadati</taxon>
        <taxon>Pseudomonadota</taxon>
        <taxon>Betaproteobacteria</taxon>
        <taxon>Burkholderiales</taxon>
        <taxon>Oxalobacteraceae</taxon>
        <taxon>Oxalobacter</taxon>
    </lineage>
</organism>
<keyword evidence="2" id="KW-1185">Reference proteome</keyword>